<organism evidence="1">
    <name type="scientific">Arundo donax</name>
    <name type="common">Giant reed</name>
    <name type="synonym">Donax arundinaceus</name>
    <dbReference type="NCBI Taxonomy" id="35708"/>
    <lineage>
        <taxon>Eukaryota</taxon>
        <taxon>Viridiplantae</taxon>
        <taxon>Streptophyta</taxon>
        <taxon>Embryophyta</taxon>
        <taxon>Tracheophyta</taxon>
        <taxon>Spermatophyta</taxon>
        <taxon>Magnoliopsida</taxon>
        <taxon>Liliopsida</taxon>
        <taxon>Poales</taxon>
        <taxon>Poaceae</taxon>
        <taxon>PACMAD clade</taxon>
        <taxon>Arundinoideae</taxon>
        <taxon>Arundineae</taxon>
        <taxon>Arundo</taxon>
    </lineage>
</organism>
<evidence type="ECO:0000313" key="1">
    <source>
        <dbReference type="EMBL" id="JAD17677.1"/>
    </source>
</evidence>
<dbReference type="EMBL" id="GBRH01280218">
    <property type="protein sequence ID" value="JAD17677.1"/>
    <property type="molecule type" value="Transcribed_RNA"/>
</dbReference>
<name>A0A0A8Y1X1_ARUDO</name>
<reference evidence="1" key="2">
    <citation type="journal article" date="2015" name="Data Brief">
        <title>Shoot transcriptome of the giant reed, Arundo donax.</title>
        <authorList>
            <person name="Barrero R.A."/>
            <person name="Guerrero F.D."/>
            <person name="Moolhuijzen P."/>
            <person name="Goolsby J.A."/>
            <person name="Tidwell J."/>
            <person name="Bellgard S.E."/>
            <person name="Bellgard M.I."/>
        </authorList>
    </citation>
    <scope>NUCLEOTIDE SEQUENCE</scope>
    <source>
        <tissue evidence="1">Shoot tissue taken approximately 20 cm above the soil surface</tissue>
    </source>
</reference>
<reference evidence="1" key="1">
    <citation type="submission" date="2014-09" db="EMBL/GenBank/DDBJ databases">
        <authorList>
            <person name="Magalhaes I.L.F."/>
            <person name="Oliveira U."/>
            <person name="Santos F.R."/>
            <person name="Vidigal T.H.D.A."/>
            <person name="Brescovit A.D."/>
            <person name="Santos A.J."/>
        </authorList>
    </citation>
    <scope>NUCLEOTIDE SEQUENCE</scope>
    <source>
        <tissue evidence="1">Shoot tissue taken approximately 20 cm above the soil surface</tissue>
    </source>
</reference>
<protein>
    <submittedName>
        <fullName evidence="1">Uncharacterized protein</fullName>
    </submittedName>
</protein>
<accession>A0A0A8Y1X1</accession>
<dbReference type="AlphaFoldDB" id="A0A0A8Y1X1"/>
<sequence length="81" mass="8723">MTTLALQHHLQAALRQHSLSSSPVANPCIMCHKTILPIAQLQTSRKANDIITTGITGSTHLYQDSTVHTFYCGLHSAPTAA</sequence>
<proteinExistence type="predicted"/>